<keyword evidence="5" id="KW-0408">Iron</keyword>
<dbReference type="PANTHER" id="PTHR32439">
    <property type="entry name" value="FERREDOXIN--NITRITE REDUCTASE, CHLOROPLASTIC"/>
    <property type="match status" value="1"/>
</dbReference>
<feature type="domain" description="Nitrite/Sulfite reductase ferredoxin-like" evidence="8">
    <location>
        <begin position="347"/>
        <end position="407"/>
    </location>
</feature>
<dbReference type="Gene3D" id="3.30.413.10">
    <property type="entry name" value="Sulfite Reductase Hemoprotein, domain 1"/>
    <property type="match status" value="2"/>
</dbReference>
<organism evidence="9 10">
    <name type="scientific">Sphaerisporangium rhizosphaerae</name>
    <dbReference type="NCBI Taxonomy" id="2269375"/>
    <lineage>
        <taxon>Bacteria</taxon>
        <taxon>Bacillati</taxon>
        <taxon>Actinomycetota</taxon>
        <taxon>Actinomycetes</taxon>
        <taxon>Streptosporangiales</taxon>
        <taxon>Streptosporangiaceae</taxon>
        <taxon>Sphaerisporangium</taxon>
    </lineage>
</organism>
<gene>
    <name evidence="9" type="primary">cobG</name>
    <name evidence="9" type="ORF">ACFQSB_20750</name>
</gene>
<dbReference type="Proteomes" id="UP001596496">
    <property type="component" value="Unassembled WGS sequence"/>
</dbReference>
<keyword evidence="6" id="KW-0411">Iron-sulfur</keyword>
<evidence type="ECO:0000256" key="5">
    <source>
        <dbReference type="ARBA" id="ARBA00023004"/>
    </source>
</evidence>
<dbReference type="InterPro" id="IPR036136">
    <property type="entry name" value="Nit/Sulf_reduc_fer-like_dom_sf"/>
</dbReference>
<dbReference type="EC" id="1.14.13.83" evidence="9"/>
<dbReference type="InterPro" id="IPR051329">
    <property type="entry name" value="NIR_SIR_4Fe-4S"/>
</dbReference>
<feature type="compositionally biased region" description="Low complexity" evidence="7">
    <location>
        <begin position="321"/>
        <end position="335"/>
    </location>
</feature>
<dbReference type="InterPro" id="IPR045854">
    <property type="entry name" value="NO2/SO3_Rdtase_4Fe4S_sf"/>
</dbReference>
<dbReference type="SUPFAM" id="SSF55124">
    <property type="entry name" value="Nitrite/Sulfite reductase N-terminal domain-like"/>
    <property type="match status" value="2"/>
</dbReference>
<dbReference type="EMBL" id="JBHTCG010000013">
    <property type="protein sequence ID" value="MFC7384654.1"/>
    <property type="molecule type" value="Genomic_DNA"/>
</dbReference>
<dbReference type="GO" id="GO:0043818">
    <property type="term" value="F:precorrin-3B synthase activity"/>
    <property type="evidence" value="ECO:0007669"/>
    <property type="project" value="UniProtKB-EC"/>
</dbReference>
<keyword evidence="4 9" id="KW-0560">Oxidoreductase</keyword>
<evidence type="ECO:0000256" key="1">
    <source>
        <dbReference type="ARBA" id="ARBA00022485"/>
    </source>
</evidence>
<keyword evidence="1" id="KW-0004">4Fe-4S</keyword>
<reference evidence="10" key="1">
    <citation type="journal article" date="2019" name="Int. J. Syst. Evol. Microbiol.">
        <title>The Global Catalogue of Microorganisms (GCM) 10K type strain sequencing project: providing services to taxonomists for standard genome sequencing and annotation.</title>
        <authorList>
            <consortium name="The Broad Institute Genomics Platform"/>
            <consortium name="The Broad Institute Genome Sequencing Center for Infectious Disease"/>
            <person name="Wu L."/>
            <person name="Ma J."/>
        </authorList>
    </citation>
    <scope>NUCLEOTIDE SEQUENCE [LARGE SCALE GENOMIC DNA]</scope>
    <source>
        <strain evidence="10">CECT 7649</strain>
    </source>
</reference>
<dbReference type="Pfam" id="PF03460">
    <property type="entry name" value="NIR_SIR_ferr"/>
    <property type="match status" value="2"/>
</dbReference>
<dbReference type="Gene3D" id="3.90.480.10">
    <property type="entry name" value="Sulfite Reductase Hemoprotein,Domain 2"/>
    <property type="match status" value="1"/>
</dbReference>
<dbReference type="InterPro" id="IPR012798">
    <property type="entry name" value="Cbl_synth_CobG-like"/>
</dbReference>
<sequence>MAAADFSTPASANETTRPPGQAPPGGAGSPARSIDTAGPPSRPADGAGSPSRPADGAGSPARSRPDACPGALQTHTAADGAVARLRTPGGLLTPDRLRVIADAATTWGSGVIELTSRANVQVRGLGEADGQAFADRMAAAGLLPSATHERVRNILAGPLSGLDGRGLADVIPLVRALDGAVLARPALAELPGRFLFALDDGRRDLLPLHADLTLLPTRPSPVTGYTGAGNEPGPGGSIEAWDPGQGAGMAGCVLLLAGQDTGLRFRLADAVPVMIAAAEAFLAERTAQGTGAWRVAELTDGPAAITARLTTGTPQVFPTIRTGPDAATTDTAGRTDTGKSPGIVAMADGRVALVVLAALGRLTAAQAHAVAEAADAGSAEVRLTPWRTLVIPGIAPAEAAAWTSRLATAGLVTDAASPWAGVTACTGLPGCAKSLADVRSDATRATSHSHPATGPALTGHRPLPVHWAGCERHCGRPAGPAVLVTATPDGYHVESPGTSEHHTALPATATAVAGARTGDHR</sequence>
<evidence type="ECO:0000259" key="8">
    <source>
        <dbReference type="Pfam" id="PF03460"/>
    </source>
</evidence>
<proteinExistence type="predicted"/>
<dbReference type="NCBIfam" id="TIGR02435">
    <property type="entry name" value="CobG"/>
    <property type="match status" value="1"/>
</dbReference>
<keyword evidence="10" id="KW-1185">Reference proteome</keyword>
<feature type="region of interest" description="Disordered" evidence="7">
    <location>
        <begin position="1"/>
        <end position="72"/>
    </location>
</feature>
<dbReference type="PANTHER" id="PTHR32439:SF9">
    <property type="entry name" value="BLR3264 PROTEIN"/>
    <property type="match status" value="1"/>
</dbReference>
<evidence type="ECO:0000313" key="10">
    <source>
        <dbReference type="Proteomes" id="UP001596496"/>
    </source>
</evidence>
<feature type="region of interest" description="Disordered" evidence="7">
    <location>
        <begin position="315"/>
        <end position="341"/>
    </location>
</feature>
<dbReference type="SUPFAM" id="SSF56014">
    <property type="entry name" value="Nitrite and sulphite reductase 4Fe-4S domain-like"/>
    <property type="match status" value="2"/>
</dbReference>
<protein>
    <submittedName>
        <fullName evidence="9">Precorrin-3B synthase</fullName>
        <ecNumber evidence="9">1.14.13.83</ecNumber>
    </submittedName>
</protein>
<dbReference type="InterPro" id="IPR005117">
    <property type="entry name" value="NiRdtase/SiRdtase_haem-b_fer"/>
</dbReference>
<accession>A0ABW2P5K5</accession>
<dbReference type="RefSeq" id="WP_380828472.1">
    <property type="nucleotide sequence ID" value="NZ_JBHTCG010000013.1"/>
</dbReference>
<keyword evidence="2" id="KW-0349">Heme</keyword>
<feature type="domain" description="Nitrite/Sulfite reductase ferredoxin-like" evidence="8">
    <location>
        <begin position="82"/>
        <end position="139"/>
    </location>
</feature>
<keyword evidence="3" id="KW-0479">Metal-binding</keyword>
<evidence type="ECO:0000256" key="4">
    <source>
        <dbReference type="ARBA" id="ARBA00023002"/>
    </source>
</evidence>
<comment type="caution">
    <text evidence="9">The sequence shown here is derived from an EMBL/GenBank/DDBJ whole genome shotgun (WGS) entry which is preliminary data.</text>
</comment>
<name>A0ABW2P5K5_9ACTN</name>
<evidence type="ECO:0000256" key="3">
    <source>
        <dbReference type="ARBA" id="ARBA00022723"/>
    </source>
</evidence>
<evidence type="ECO:0000256" key="6">
    <source>
        <dbReference type="ARBA" id="ARBA00023014"/>
    </source>
</evidence>
<evidence type="ECO:0000256" key="7">
    <source>
        <dbReference type="SAM" id="MobiDB-lite"/>
    </source>
</evidence>
<evidence type="ECO:0000256" key="2">
    <source>
        <dbReference type="ARBA" id="ARBA00022617"/>
    </source>
</evidence>
<evidence type="ECO:0000313" key="9">
    <source>
        <dbReference type="EMBL" id="MFC7384654.1"/>
    </source>
</evidence>